<dbReference type="PANTHER" id="PTHR23175">
    <property type="entry name" value="PDZ DOMAIN-CONTAINING PROTEIN"/>
    <property type="match status" value="1"/>
</dbReference>
<sequence>MAQQDFPRHSNPRILLVFQPILIRKTLFVRVNWALSTDVFPFQIALVADKIEDPKCRMEELRKLVRNLPKHNYHTLKHVVLHLKRVADNSHLNRMEAKNLAIVFGPTIVRPDSEPMESMVTNMNNQCKIVESLIANAEWFFPESDNESVPPTVQLAIPDHGDDSDVNNQALLNNIGKYEAALKDQKEKNGALLSSLFTAAHRKVMRKPSRTHTHDASRDEPTTPTHLRTFDEFAANEKRRFAGADQSEMGAKAIIPTTVMELESGDKPSAQTDRNWFNYKTDQSDFSRRIQIFKQETEAMLQRPRKTEISVSNIDAKGGGPLSVSATNVNVCARAAPAANQNSRNSMDSAHFKGGARPEAARHSYGAGLAPFGDVARLGLRRGSSVENVNASVLDVNSNGGLKKVRYEPEGDSQRKGSLDSLHKIPTDDGECAQCARSVQGGPNYSRRKMSCVANKAGRRVIEAKIQLSHPVQAAVAPFPDGGRCGHLRLPPNGRRAPATCTIGSKS</sequence>
<feature type="compositionally biased region" description="Basic and acidic residues" evidence="1">
    <location>
        <begin position="212"/>
        <end position="221"/>
    </location>
</feature>
<reference evidence="2" key="1">
    <citation type="journal article" date="2013" name="Genome Biol.">
        <title>Draft genome of the mountain pine beetle, Dendroctonus ponderosae Hopkins, a major forest pest.</title>
        <authorList>
            <person name="Keeling C.I."/>
            <person name="Yuen M.M."/>
            <person name="Liao N.Y."/>
            <person name="Docking T.R."/>
            <person name="Chan S.K."/>
            <person name="Taylor G.A."/>
            <person name="Palmquist D.L."/>
            <person name="Jackman S.D."/>
            <person name="Nguyen A."/>
            <person name="Li M."/>
            <person name="Henderson H."/>
            <person name="Janes J.K."/>
            <person name="Zhao Y."/>
            <person name="Pandoh P."/>
            <person name="Moore R."/>
            <person name="Sperling F.A."/>
            <person name="Huber D.P."/>
            <person name="Birol I."/>
            <person name="Jones S.J."/>
            <person name="Bohlmann J."/>
        </authorList>
    </citation>
    <scope>NUCLEOTIDE SEQUENCE</scope>
</reference>
<dbReference type="InterPro" id="IPR008936">
    <property type="entry name" value="Rho_GTPase_activation_prot"/>
</dbReference>
<feature type="non-terminal residue" evidence="2">
    <location>
        <position position="1"/>
    </location>
</feature>
<dbReference type="SUPFAM" id="SSF48350">
    <property type="entry name" value="GTPase activation domain, GAP"/>
    <property type="match status" value="1"/>
</dbReference>
<dbReference type="AlphaFoldDB" id="N6T652"/>
<organism evidence="2">
    <name type="scientific">Dendroctonus ponderosae</name>
    <name type="common">Mountain pine beetle</name>
    <dbReference type="NCBI Taxonomy" id="77166"/>
    <lineage>
        <taxon>Eukaryota</taxon>
        <taxon>Metazoa</taxon>
        <taxon>Ecdysozoa</taxon>
        <taxon>Arthropoda</taxon>
        <taxon>Hexapoda</taxon>
        <taxon>Insecta</taxon>
        <taxon>Pterygota</taxon>
        <taxon>Neoptera</taxon>
        <taxon>Endopterygota</taxon>
        <taxon>Coleoptera</taxon>
        <taxon>Polyphaga</taxon>
        <taxon>Cucujiformia</taxon>
        <taxon>Curculionidae</taxon>
        <taxon>Scolytinae</taxon>
        <taxon>Dendroctonus</taxon>
    </lineage>
</organism>
<dbReference type="PROSITE" id="PS50238">
    <property type="entry name" value="RHOGAP"/>
    <property type="match status" value="1"/>
</dbReference>
<dbReference type="EMBL" id="KB741006">
    <property type="protein sequence ID" value="ENN75684.1"/>
    <property type="molecule type" value="Genomic_DNA"/>
</dbReference>
<dbReference type="Gene3D" id="1.10.555.10">
    <property type="entry name" value="Rho GTPase activation protein"/>
    <property type="match status" value="1"/>
</dbReference>
<feature type="region of interest" description="Disordered" evidence="1">
    <location>
        <begin position="205"/>
        <end position="225"/>
    </location>
</feature>
<dbReference type="InterPro" id="IPR000198">
    <property type="entry name" value="RhoGAP_dom"/>
</dbReference>
<dbReference type="PANTHER" id="PTHR23175:SF23">
    <property type="entry name" value="PDZ DOMAIN-CONTAINING PROTEIN"/>
    <property type="match status" value="1"/>
</dbReference>
<accession>N6T652</accession>
<evidence type="ECO:0000256" key="1">
    <source>
        <dbReference type="SAM" id="MobiDB-lite"/>
    </source>
</evidence>
<name>N6T652_DENPD</name>
<protein>
    <submittedName>
        <fullName evidence="2">Uncharacterized protein</fullName>
    </submittedName>
</protein>
<dbReference type="SMART" id="SM00324">
    <property type="entry name" value="RhoGAP"/>
    <property type="match status" value="1"/>
</dbReference>
<evidence type="ECO:0000313" key="2">
    <source>
        <dbReference type="EMBL" id="ENN75684.1"/>
    </source>
</evidence>
<feature type="compositionally biased region" description="Basic and acidic residues" evidence="1">
    <location>
        <begin position="405"/>
        <end position="423"/>
    </location>
</feature>
<dbReference type="HOGENOM" id="CLU_537784_0_0_1"/>
<dbReference type="GO" id="GO:0007165">
    <property type="term" value="P:signal transduction"/>
    <property type="evidence" value="ECO:0007669"/>
    <property type="project" value="InterPro"/>
</dbReference>
<dbReference type="Pfam" id="PF00620">
    <property type="entry name" value="RhoGAP"/>
    <property type="match status" value="1"/>
</dbReference>
<gene>
    <name evidence="2" type="ORF">YQE_07782</name>
</gene>
<proteinExistence type="predicted"/>
<dbReference type="OrthoDB" id="6281275at2759"/>
<feature type="region of interest" description="Disordered" evidence="1">
    <location>
        <begin position="404"/>
        <end position="423"/>
    </location>
</feature>